<dbReference type="EMBL" id="MIKF01001074">
    <property type="protein sequence ID" value="RTE68174.1"/>
    <property type="molecule type" value="Genomic_DNA"/>
</dbReference>
<name>A0A430KXQ1_9HYPO</name>
<evidence type="ECO:0000313" key="2">
    <source>
        <dbReference type="EMBL" id="RTE68174.1"/>
    </source>
</evidence>
<sequence>MHLHCIPHVYMPLYWHIICKNFSSLLSFFLFLLLLASFVVTSPRPARVNISQATDDTLRTPLQPSDPVHPAEGALPPQSPDKMPFLMPIGPLAMAATFDHGTLTLRLGIGFPGFYALIYISFSFPPAARPFNIALLLHPANWMQRGWSCYYSCYLTTKYNSIIVILQIPRDVLHFYSTFPCI</sequence>
<organism evidence="2 3">
    <name type="scientific">Fusarium euwallaceae</name>
    <dbReference type="NCBI Taxonomy" id="1147111"/>
    <lineage>
        <taxon>Eukaryota</taxon>
        <taxon>Fungi</taxon>
        <taxon>Dikarya</taxon>
        <taxon>Ascomycota</taxon>
        <taxon>Pezizomycotina</taxon>
        <taxon>Sordariomycetes</taxon>
        <taxon>Hypocreomycetidae</taxon>
        <taxon>Hypocreales</taxon>
        <taxon>Nectriaceae</taxon>
        <taxon>Fusarium</taxon>
        <taxon>Fusarium solani species complex</taxon>
    </lineage>
</organism>
<evidence type="ECO:0000256" key="1">
    <source>
        <dbReference type="SAM" id="MobiDB-lite"/>
    </source>
</evidence>
<evidence type="ECO:0000313" key="3">
    <source>
        <dbReference type="Proteomes" id="UP000287124"/>
    </source>
</evidence>
<gene>
    <name evidence="2" type="ORF">BHE90_017450</name>
</gene>
<proteinExistence type="predicted"/>
<dbReference type="AlphaFoldDB" id="A0A430KXQ1"/>
<feature type="region of interest" description="Disordered" evidence="1">
    <location>
        <begin position="57"/>
        <end position="79"/>
    </location>
</feature>
<dbReference type="Proteomes" id="UP000287124">
    <property type="component" value="Unassembled WGS sequence"/>
</dbReference>
<keyword evidence="3" id="KW-1185">Reference proteome</keyword>
<accession>A0A430KXQ1</accession>
<comment type="caution">
    <text evidence="2">The sequence shown here is derived from an EMBL/GenBank/DDBJ whole genome shotgun (WGS) entry which is preliminary data.</text>
</comment>
<reference evidence="2 3" key="1">
    <citation type="submission" date="2017-06" db="EMBL/GenBank/DDBJ databases">
        <title>Comparative genomic analysis of Ambrosia Fusariam Clade fungi.</title>
        <authorList>
            <person name="Stajich J.E."/>
            <person name="Carrillo J."/>
            <person name="Kijimoto T."/>
            <person name="Eskalen A."/>
            <person name="O'Donnell K."/>
            <person name="Kasson M."/>
        </authorList>
    </citation>
    <scope>NUCLEOTIDE SEQUENCE [LARGE SCALE GENOMIC DNA]</scope>
    <source>
        <strain evidence="2 3">UCR1854</strain>
    </source>
</reference>
<protein>
    <submittedName>
        <fullName evidence="2">Uncharacterized protein</fullName>
    </submittedName>
</protein>